<keyword evidence="1" id="KW-0732">Signal</keyword>
<dbReference type="InterPro" id="IPR051916">
    <property type="entry name" value="GPI-anchor_lipid_remodeler"/>
</dbReference>
<dbReference type="Proteomes" id="UP000694888">
    <property type="component" value="Unplaced"/>
</dbReference>
<dbReference type="RefSeq" id="XP_012946305.1">
    <property type="nucleotide sequence ID" value="XM_013090851.1"/>
</dbReference>
<proteinExistence type="predicted"/>
<keyword evidence="2" id="KW-1185">Reference proteome</keyword>
<evidence type="ECO:0000313" key="2">
    <source>
        <dbReference type="Proteomes" id="UP000694888"/>
    </source>
</evidence>
<reference evidence="3" key="1">
    <citation type="submission" date="2025-08" db="UniProtKB">
        <authorList>
            <consortium name="RefSeq"/>
        </authorList>
    </citation>
    <scope>IDENTIFICATION</scope>
</reference>
<feature type="chain" id="PRO_5045946267" evidence="1">
    <location>
        <begin position="22"/>
        <end position="406"/>
    </location>
</feature>
<dbReference type="SUPFAM" id="SSF56219">
    <property type="entry name" value="DNase I-like"/>
    <property type="match status" value="1"/>
</dbReference>
<sequence>MTPSLLVQLVVVSLGIASARAAKDDDGCSRVVTFNAGLINRVPEYEKRAQRVPQALLDLDADVYCLQEIWLESDLRPLLDEVSSTYPYHYSVLHHSVGQLTKPRQRGVLGSLRASLTAGSACSVRDLPYFMSSLACAASHGCLTNFTSDPIKSAACLVQECRGWLQSDNLSADCIACVFLMGTSPTTAFDKCTKTPFQHSKRLNAPGLVLLSKKEVKSACYRSFFPEQDLTIQRGYIQADIDGLGTVICTHLSAQTDHYLEYNLQYPSYGVQQTAEIQSLLELASDWPPHVLLGDLNSGLAQHISNTSDNDTAVCSELPENYQLLLDAGYTEPYSEQDGRCTFCDSNPLTDYCSITIDQVLLMGGHLEALEAKRILDETDPSGLPLSDHYGVEATLCPSETSGEPQ</sequence>
<protein>
    <submittedName>
        <fullName evidence="3">Uncharacterized protein LOC101858911</fullName>
    </submittedName>
</protein>
<accession>A0ABM1AES8</accession>
<dbReference type="InterPro" id="IPR036691">
    <property type="entry name" value="Endo/exonu/phosph_ase_sf"/>
</dbReference>
<evidence type="ECO:0000256" key="1">
    <source>
        <dbReference type="SAM" id="SignalP"/>
    </source>
</evidence>
<organism evidence="2 3">
    <name type="scientific">Aplysia californica</name>
    <name type="common">California sea hare</name>
    <dbReference type="NCBI Taxonomy" id="6500"/>
    <lineage>
        <taxon>Eukaryota</taxon>
        <taxon>Metazoa</taxon>
        <taxon>Spiralia</taxon>
        <taxon>Lophotrochozoa</taxon>
        <taxon>Mollusca</taxon>
        <taxon>Gastropoda</taxon>
        <taxon>Heterobranchia</taxon>
        <taxon>Euthyneura</taxon>
        <taxon>Tectipleura</taxon>
        <taxon>Aplysiida</taxon>
        <taxon>Aplysioidea</taxon>
        <taxon>Aplysiidae</taxon>
        <taxon>Aplysia</taxon>
    </lineage>
</organism>
<evidence type="ECO:0000313" key="3">
    <source>
        <dbReference type="RefSeq" id="XP_012946305.1"/>
    </source>
</evidence>
<gene>
    <name evidence="3" type="primary">LOC101858911</name>
</gene>
<dbReference type="PANTHER" id="PTHR14859:SF1">
    <property type="entry name" value="PGAP2-INTERACTING PROTEIN"/>
    <property type="match status" value="1"/>
</dbReference>
<name>A0ABM1AES8_APLCA</name>
<feature type="signal peptide" evidence="1">
    <location>
        <begin position="1"/>
        <end position="21"/>
    </location>
</feature>
<dbReference type="Gene3D" id="3.60.10.10">
    <property type="entry name" value="Endonuclease/exonuclease/phosphatase"/>
    <property type="match status" value="2"/>
</dbReference>
<dbReference type="PANTHER" id="PTHR14859">
    <property type="entry name" value="CALCOFLUOR WHITE HYPERSENSITIVE PROTEIN PRECURSOR"/>
    <property type="match status" value="1"/>
</dbReference>
<dbReference type="GeneID" id="101858911"/>